<comment type="function">
    <text evidence="3">Catalyzes two sequential steps in the biosynthesis of coenzyme A. In the first step cysteine is conjugated to 4'-phosphopantothenate to form 4-phosphopantothenoylcysteine. In the second step the latter compound is decarboxylated to form 4'-phosphopantotheine.</text>
</comment>
<comment type="similarity">
    <text evidence="3 4">In the N-terminal section; belongs to the HFCD (homo-oligomeric flavin containing Cys decarboxylase) superfamily.</text>
</comment>
<comment type="caution">
    <text evidence="7">The sequence shown here is derived from an EMBL/GenBank/DDBJ whole genome shotgun (WGS) entry which is preliminary data.</text>
</comment>
<feature type="binding site" evidence="3">
    <location>
        <position position="327"/>
    </location>
    <ligand>
        <name>CTP</name>
        <dbReference type="ChEBI" id="CHEBI:37563"/>
    </ligand>
</feature>
<protein>
    <recommendedName>
        <fullName evidence="3">Coenzyme A biosynthesis bifunctional protein CoaBC</fullName>
    </recommendedName>
    <alternativeName>
        <fullName evidence="3">DNA/pantothenate metabolism flavoprotein</fullName>
    </alternativeName>
    <alternativeName>
        <fullName evidence="3">Phosphopantothenoylcysteine synthetase/decarboxylase</fullName>
        <shortName evidence="3">PPCS-PPCDC</shortName>
    </alternativeName>
    <domain>
        <recommendedName>
            <fullName evidence="3">Phosphopantothenoylcysteine decarboxylase</fullName>
            <shortName evidence="3">PPC decarboxylase</shortName>
            <shortName evidence="3">PPC-DC</shortName>
            <ecNumber evidence="3">4.1.1.36</ecNumber>
        </recommendedName>
        <alternativeName>
            <fullName evidence="3">CoaC</fullName>
        </alternativeName>
    </domain>
    <domain>
        <recommendedName>
            <fullName evidence="3">Phosphopantothenate--cysteine ligase</fullName>
            <ecNumber evidence="3">6.3.2.5</ecNumber>
        </recommendedName>
        <alternativeName>
            <fullName evidence="3">CoaB</fullName>
        </alternativeName>
        <alternativeName>
            <fullName evidence="3">Phosphopantothenoylcysteine synthetase</fullName>
            <shortName evidence="3">PPC synthetase</shortName>
            <shortName evidence="3">PPC-S</shortName>
        </alternativeName>
    </domain>
</protein>
<feature type="binding site" evidence="3">
    <location>
        <position position="341"/>
    </location>
    <ligand>
        <name>CTP</name>
        <dbReference type="ChEBI" id="CHEBI:37563"/>
    </ligand>
</feature>
<dbReference type="PANTHER" id="PTHR14359:SF6">
    <property type="entry name" value="PHOSPHOPANTOTHENOYLCYSTEINE DECARBOXYLASE"/>
    <property type="match status" value="1"/>
</dbReference>
<dbReference type="eggNOG" id="COG0452">
    <property type="taxonomic scope" value="Bacteria"/>
</dbReference>
<evidence type="ECO:0000259" key="5">
    <source>
        <dbReference type="Pfam" id="PF02441"/>
    </source>
</evidence>
<dbReference type="GO" id="GO:0004632">
    <property type="term" value="F:phosphopantothenate--cysteine ligase activity"/>
    <property type="evidence" value="ECO:0007669"/>
    <property type="project" value="UniProtKB-UniRule"/>
</dbReference>
<dbReference type="SUPFAM" id="SSF102645">
    <property type="entry name" value="CoaB-like"/>
    <property type="match status" value="1"/>
</dbReference>
<keyword evidence="3" id="KW-0511">Multifunctional enzyme</keyword>
<dbReference type="NCBIfam" id="TIGR00521">
    <property type="entry name" value="coaBC_dfp"/>
    <property type="match status" value="1"/>
</dbReference>
<gene>
    <name evidence="3" type="primary">coaBC</name>
    <name evidence="7" type="ORF">P278_13670</name>
</gene>
<feature type="binding site" evidence="3">
    <location>
        <position position="283"/>
    </location>
    <ligand>
        <name>CTP</name>
        <dbReference type="ChEBI" id="CHEBI:37563"/>
    </ligand>
</feature>
<comment type="catalytic activity">
    <reaction evidence="3 4">
        <text>(R)-4'-phosphopantothenate + L-cysteine + CTP = N-[(R)-4-phosphopantothenoyl]-L-cysteine + CMP + diphosphate + H(+)</text>
        <dbReference type="Rhea" id="RHEA:19397"/>
        <dbReference type="ChEBI" id="CHEBI:10986"/>
        <dbReference type="ChEBI" id="CHEBI:15378"/>
        <dbReference type="ChEBI" id="CHEBI:33019"/>
        <dbReference type="ChEBI" id="CHEBI:35235"/>
        <dbReference type="ChEBI" id="CHEBI:37563"/>
        <dbReference type="ChEBI" id="CHEBI:59458"/>
        <dbReference type="ChEBI" id="CHEBI:60377"/>
        <dbReference type="EC" id="6.3.2.5"/>
    </reaction>
</comment>
<keyword evidence="3 4" id="KW-0436">Ligase</keyword>
<dbReference type="EC" id="4.1.1.36" evidence="3"/>
<comment type="function">
    <text evidence="4">Catalyzes two steps in the biosynthesis of coenzyme A. In the first step cysteine is conjugated to 4'-phosphopantothenate to form 4-phosphopantothenoylcysteine, in the latter compound is decarboxylated to form 4'-phosphopantotheine.</text>
</comment>
<keyword evidence="3" id="KW-0479">Metal-binding</keyword>
<dbReference type="Gene3D" id="3.40.50.10300">
    <property type="entry name" value="CoaB-like"/>
    <property type="match status" value="1"/>
</dbReference>
<proteinExistence type="inferred from homology"/>
<dbReference type="InterPro" id="IPR036551">
    <property type="entry name" value="Flavin_trans-like"/>
</dbReference>
<dbReference type="GO" id="GO:0010181">
    <property type="term" value="F:FMN binding"/>
    <property type="evidence" value="ECO:0007669"/>
    <property type="project" value="UniProtKB-UniRule"/>
</dbReference>
<dbReference type="GO" id="GO:0004633">
    <property type="term" value="F:phosphopantothenoylcysteine decarboxylase activity"/>
    <property type="evidence" value="ECO:0007669"/>
    <property type="project" value="UniProtKB-UniRule"/>
</dbReference>
<name>W2UN92_9FLAO</name>
<comment type="catalytic activity">
    <reaction evidence="3 4">
        <text>N-[(R)-4-phosphopantothenoyl]-L-cysteine + H(+) = (R)-4'-phosphopantetheine + CO2</text>
        <dbReference type="Rhea" id="RHEA:16793"/>
        <dbReference type="ChEBI" id="CHEBI:15378"/>
        <dbReference type="ChEBI" id="CHEBI:16526"/>
        <dbReference type="ChEBI" id="CHEBI:59458"/>
        <dbReference type="ChEBI" id="CHEBI:61723"/>
        <dbReference type="EC" id="4.1.1.36"/>
    </reaction>
</comment>
<dbReference type="InterPro" id="IPR007085">
    <property type="entry name" value="DNA/pantothenate-metab_flavo_C"/>
</dbReference>
<evidence type="ECO:0000313" key="8">
    <source>
        <dbReference type="Proteomes" id="UP000018850"/>
    </source>
</evidence>
<dbReference type="UniPathway" id="UPA00241">
    <property type="reaction ID" value="UER00353"/>
</dbReference>
<dbReference type="EC" id="6.3.2.5" evidence="3"/>
<comment type="cofactor">
    <cofactor evidence="3">
        <name>Mg(2+)</name>
        <dbReference type="ChEBI" id="CHEBI:18420"/>
    </cofactor>
</comment>
<keyword evidence="1 3" id="KW-0210">Decarboxylase</keyword>
<reference evidence="8" key="1">
    <citation type="submission" date="2013-11" db="EMBL/GenBank/DDBJ databases">
        <title>Draft genome sequence from a member of Zhouia, isolated tidal flat.</title>
        <authorList>
            <person name="Jin H."/>
            <person name="Jeon C.O."/>
        </authorList>
    </citation>
    <scope>NUCLEOTIDE SEQUENCE [LARGE SCALE GENOMIC DNA]</scope>
    <source>
        <strain evidence="8">AD3</strain>
    </source>
</reference>
<keyword evidence="2 3" id="KW-0456">Lyase</keyword>
<dbReference type="GO" id="GO:0046872">
    <property type="term" value="F:metal ion binding"/>
    <property type="evidence" value="ECO:0007669"/>
    <property type="project" value="UniProtKB-KW"/>
</dbReference>
<evidence type="ECO:0000256" key="3">
    <source>
        <dbReference type="HAMAP-Rule" id="MF_02225"/>
    </source>
</evidence>
<reference evidence="7 8" key="2">
    <citation type="journal article" date="2016" name="Genome Announc.">
        <title>Draft Genome Sequence of Zhouia amylolytica AD3, Isolated from Tidal Flat Sediment.</title>
        <authorList>
            <person name="Jia B."/>
            <person name="Jin H.M."/>
            <person name="Lee H.J."/>
            <person name="Jeon C.O."/>
        </authorList>
    </citation>
    <scope>NUCLEOTIDE SEQUENCE [LARGE SCALE GENOMIC DNA]</scope>
    <source>
        <strain evidence="7 8">AD3</strain>
    </source>
</reference>
<comment type="pathway">
    <text evidence="3 4">Cofactor biosynthesis; coenzyme A biosynthesis; CoA from (R)-pantothenate: step 2/5.</text>
</comment>
<keyword evidence="3" id="KW-0460">Magnesium</keyword>
<dbReference type="Pfam" id="PF02441">
    <property type="entry name" value="Flavoprotein"/>
    <property type="match status" value="1"/>
</dbReference>
<dbReference type="InterPro" id="IPR003382">
    <property type="entry name" value="Flavoprotein"/>
</dbReference>
<evidence type="ECO:0000256" key="2">
    <source>
        <dbReference type="ARBA" id="ARBA00023239"/>
    </source>
</evidence>
<dbReference type="GO" id="GO:0015941">
    <property type="term" value="P:pantothenate catabolic process"/>
    <property type="evidence" value="ECO:0007669"/>
    <property type="project" value="InterPro"/>
</dbReference>
<dbReference type="InterPro" id="IPR035929">
    <property type="entry name" value="CoaB-like_sf"/>
</dbReference>
<dbReference type="Gene3D" id="3.40.50.1950">
    <property type="entry name" value="Flavin prenyltransferase-like"/>
    <property type="match status" value="1"/>
</dbReference>
<keyword evidence="8" id="KW-1185">Reference proteome</keyword>
<comment type="similarity">
    <text evidence="3 4">In the C-terminal section; belongs to the PPC synthetase family.</text>
</comment>
<dbReference type="SUPFAM" id="SSF52507">
    <property type="entry name" value="Homo-oligomeric flavin-containing Cys decarboxylases, HFCD"/>
    <property type="match status" value="1"/>
</dbReference>
<dbReference type="HAMAP" id="MF_02225">
    <property type="entry name" value="CoaBC"/>
    <property type="match status" value="1"/>
</dbReference>
<dbReference type="InterPro" id="IPR005252">
    <property type="entry name" value="CoaBC"/>
</dbReference>
<feature type="region of interest" description="Phosphopantothenoylcysteine decarboxylase" evidence="3">
    <location>
        <begin position="1"/>
        <end position="193"/>
    </location>
</feature>
<sequence>MTVLSGKNILLGITGGIAAYKTATLIRLFIKAGASVKVVMTESAKDFVTPLTLSTLSKNPVISSFTSMDDDNAVWNNHVDLGLWADYMVIAPATANTLSKMASGNSDNFLIATYLSAKCPVYFVPAMDLDMYKHESTKNSLDILQSFGNKMIPAAHGELASGLIGEGRMAEPEDIIDYMINDISSRLPLKGKKVLITAGPTYEAIDPVRFIGNHSSGKMGFELANAAASLGAKVYLITGPTHLTIDDNLIHIDRVVSAEEMYNAVHKHYNSVDIAVLSAAVSDYRPKSVADEKIKKKSMVMEVVLEPTKDILASLGAQKSHQFLVGFALETENELENAKKKLSKKNLDAIVLNSLRDQGAGFGKPTNKVTFIDKELKIKSFNLKPKNEVALDIFNEIIYRIND</sequence>
<comment type="pathway">
    <text evidence="3 4">Cofactor biosynthesis; coenzyme A biosynthesis; CoA from (R)-pantothenate: step 3/5.</text>
</comment>
<evidence type="ECO:0000313" key="7">
    <source>
        <dbReference type="EMBL" id="ETN95645.1"/>
    </source>
</evidence>
<dbReference type="GO" id="GO:0071513">
    <property type="term" value="C:phosphopantothenoylcysteine decarboxylase complex"/>
    <property type="evidence" value="ECO:0007669"/>
    <property type="project" value="TreeGrafter"/>
</dbReference>
<feature type="binding site" evidence="3">
    <location>
        <position position="293"/>
    </location>
    <ligand>
        <name>CTP</name>
        <dbReference type="ChEBI" id="CHEBI:37563"/>
    </ligand>
</feature>
<comment type="cofactor">
    <cofactor evidence="3">
        <name>FMN</name>
        <dbReference type="ChEBI" id="CHEBI:58210"/>
    </cofactor>
    <text evidence="3">Binds 1 FMN per subunit.</text>
</comment>
<evidence type="ECO:0000256" key="1">
    <source>
        <dbReference type="ARBA" id="ARBA00022793"/>
    </source>
</evidence>
<dbReference type="PANTHER" id="PTHR14359">
    <property type="entry name" value="HOMO-OLIGOMERIC FLAVIN CONTAINING CYS DECARBOXYLASE FAMILY"/>
    <property type="match status" value="1"/>
</dbReference>
<evidence type="ECO:0000259" key="6">
    <source>
        <dbReference type="Pfam" id="PF04127"/>
    </source>
</evidence>
<organism evidence="7 8">
    <name type="scientific">Zhouia amylolytica AD3</name>
    <dbReference type="NCBI Taxonomy" id="1286632"/>
    <lineage>
        <taxon>Bacteria</taxon>
        <taxon>Pseudomonadati</taxon>
        <taxon>Bacteroidota</taxon>
        <taxon>Flavobacteriia</taxon>
        <taxon>Flavobacteriales</taxon>
        <taxon>Flavobacteriaceae</taxon>
        <taxon>Zhouia</taxon>
    </lineage>
</organism>
<dbReference type="EMBL" id="AYXY01000019">
    <property type="protein sequence ID" value="ETN95645.1"/>
    <property type="molecule type" value="Genomic_DNA"/>
</dbReference>
<feature type="region of interest" description="Phosphopantothenate--cysteine ligase" evidence="3">
    <location>
        <begin position="194"/>
        <end position="403"/>
    </location>
</feature>
<feature type="binding site" evidence="3">
    <location>
        <position position="345"/>
    </location>
    <ligand>
        <name>CTP</name>
        <dbReference type="ChEBI" id="CHEBI:37563"/>
    </ligand>
</feature>
<dbReference type="AlphaFoldDB" id="W2UN92"/>
<feature type="domain" description="DNA/pantothenate metabolism flavoprotein C-terminal" evidence="6">
    <location>
        <begin position="189"/>
        <end position="398"/>
    </location>
</feature>
<dbReference type="RefSeq" id="WP_038264101.1">
    <property type="nucleotide sequence ID" value="NZ_AYXY01000019.1"/>
</dbReference>
<dbReference type="STRING" id="376730.SAMN04487906_0959"/>
<dbReference type="GO" id="GO:0015937">
    <property type="term" value="P:coenzyme A biosynthetic process"/>
    <property type="evidence" value="ECO:0007669"/>
    <property type="project" value="UniProtKB-UniRule"/>
</dbReference>
<evidence type="ECO:0000256" key="4">
    <source>
        <dbReference type="RuleBase" id="RU364078"/>
    </source>
</evidence>
<keyword evidence="3 4" id="KW-0288">FMN</keyword>
<comment type="caution">
    <text evidence="3">Lacks conserved residue(s) required for the propagation of feature annotation.</text>
</comment>
<feature type="domain" description="Flavoprotein" evidence="5">
    <location>
        <begin position="7"/>
        <end position="180"/>
    </location>
</feature>
<dbReference type="Proteomes" id="UP000018850">
    <property type="component" value="Unassembled WGS sequence"/>
</dbReference>
<accession>W2UN92</accession>
<dbReference type="Pfam" id="PF04127">
    <property type="entry name" value="DFP"/>
    <property type="match status" value="1"/>
</dbReference>
<keyword evidence="3 4" id="KW-0285">Flavoprotein</keyword>
<dbReference type="PATRIC" id="fig|1286632.3.peg.1359"/>